<protein>
    <submittedName>
        <fullName evidence="2">Conserved hypothetical, protein</fullName>
    </submittedName>
</protein>
<dbReference type="OrthoDB" id="5420410at2759"/>
<evidence type="ECO:0000313" key="3">
    <source>
        <dbReference type="Proteomes" id="UP000749293"/>
    </source>
</evidence>
<evidence type="ECO:0000313" key="2">
    <source>
        <dbReference type="EMBL" id="KAF4125970.1"/>
    </source>
</evidence>
<dbReference type="PANTHER" id="PTHR37781">
    <property type="entry name" value="TFIIH COMPLEX SUBUNIT"/>
    <property type="match status" value="1"/>
</dbReference>
<sequence length="278" mass="31081">MTSPSPGGFLPHQTLPSAAPSSASYRLAYDLPHPRGKSLRPGSSKENLTRRYVEERLLHTSRRYVKKFGNPEAGDEVVGYKSFSEVCRDLDSVVNVLWLSGTPSLQIPFMLKLASDFTQYVRSFPPAPKASFEILGKLDHCFSSLLAGSDIQTGEALPGFENGLRAGMTVTDMVRCRSLVEQTRVLMVEVLSGVPEDEEEEDEDDDDEDDDDDDRDETVDTEESDYPQHYVRAVATLQDDDDDLLHLDAARIYQNTIVKLNERLGDPLKDMSMIADCR</sequence>
<accession>A0A9P4YZV3</accession>
<dbReference type="InterPro" id="IPR031349">
    <property type="entry name" value="Tfb6"/>
</dbReference>
<name>A0A9P4YZV3_9HYPO</name>
<proteinExistence type="predicted"/>
<evidence type="ECO:0000256" key="1">
    <source>
        <dbReference type="SAM" id="MobiDB-lite"/>
    </source>
</evidence>
<gene>
    <name evidence="2" type="ORF">GMORB2_1216</name>
</gene>
<comment type="caution">
    <text evidence="2">The sequence shown here is derived from an EMBL/GenBank/DDBJ whole genome shotgun (WGS) entry which is preliminary data.</text>
</comment>
<dbReference type="RefSeq" id="XP_035324622.1">
    <property type="nucleotide sequence ID" value="XM_035463198.1"/>
</dbReference>
<dbReference type="Proteomes" id="UP000749293">
    <property type="component" value="Unassembled WGS sequence"/>
</dbReference>
<dbReference type="GO" id="GO:0005675">
    <property type="term" value="C:transcription factor TFIIH holo complex"/>
    <property type="evidence" value="ECO:0007669"/>
    <property type="project" value="TreeGrafter"/>
</dbReference>
<reference evidence="2" key="1">
    <citation type="submission" date="2020-03" db="EMBL/GenBank/DDBJ databases">
        <title>Site-based positive gene gene selection in Geosmithia morbida across the United States reveals a broad range of putative effectors and factors for local host and environmental adapation.</title>
        <authorList>
            <person name="Onufrak A."/>
            <person name="Murdoch R.W."/>
            <person name="Gazis R."/>
            <person name="Huff M."/>
            <person name="Staton M."/>
            <person name="Klingeman W."/>
            <person name="Hadziabdic D."/>
        </authorList>
    </citation>
    <scope>NUCLEOTIDE SEQUENCE</scope>
    <source>
        <strain evidence="2">1262</strain>
    </source>
</reference>
<dbReference type="AlphaFoldDB" id="A0A9P4YZV3"/>
<dbReference type="GeneID" id="55967446"/>
<keyword evidence="3" id="KW-1185">Reference proteome</keyword>
<dbReference type="PANTHER" id="PTHR37781:SF1">
    <property type="entry name" value="ADR380WP"/>
    <property type="match status" value="1"/>
</dbReference>
<dbReference type="EMBL" id="JAANYQ010000002">
    <property type="protein sequence ID" value="KAF4125970.1"/>
    <property type="molecule type" value="Genomic_DNA"/>
</dbReference>
<feature type="region of interest" description="Disordered" evidence="1">
    <location>
        <begin position="191"/>
        <end position="229"/>
    </location>
</feature>
<feature type="compositionally biased region" description="Acidic residues" evidence="1">
    <location>
        <begin position="195"/>
        <end position="225"/>
    </location>
</feature>
<dbReference type="Pfam" id="PF17110">
    <property type="entry name" value="TFB6"/>
    <property type="match status" value="1"/>
</dbReference>
<organism evidence="2 3">
    <name type="scientific">Geosmithia morbida</name>
    <dbReference type="NCBI Taxonomy" id="1094350"/>
    <lineage>
        <taxon>Eukaryota</taxon>
        <taxon>Fungi</taxon>
        <taxon>Dikarya</taxon>
        <taxon>Ascomycota</taxon>
        <taxon>Pezizomycotina</taxon>
        <taxon>Sordariomycetes</taxon>
        <taxon>Hypocreomycetidae</taxon>
        <taxon>Hypocreales</taxon>
        <taxon>Bionectriaceae</taxon>
        <taxon>Geosmithia</taxon>
    </lineage>
</organism>